<feature type="transmembrane region" description="Helical" evidence="1">
    <location>
        <begin position="46"/>
        <end position="67"/>
    </location>
</feature>
<accession>E8LKQ2</accession>
<dbReference type="OrthoDB" id="5654021at2"/>
<proteinExistence type="predicted"/>
<dbReference type="STRING" id="762983.HMPREF9444_01296"/>
<comment type="caution">
    <text evidence="2">The sequence shown here is derived from an EMBL/GenBank/DDBJ whole genome shotgun (WGS) entry which is preliminary data.</text>
</comment>
<evidence type="ECO:0000313" key="2">
    <source>
        <dbReference type="EMBL" id="EFY06890.1"/>
    </source>
</evidence>
<dbReference type="EMBL" id="AEVO01000067">
    <property type="protein sequence ID" value="EFY06890.1"/>
    <property type="molecule type" value="Genomic_DNA"/>
</dbReference>
<dbReference type="Proteomes" id="UP000018458">
    <property type="component" value="Unassembled WGS sequence"/>
</dbReference>
<gene>
    <name evidence="2" type="ORF">HMPREF9444_01296</name>
</gene>
<dbReference type="AlphaFoldDB" id="E8LKQ2"/>
<keyword evidence="3" id="KW-1185">Reference proteome</keyword>
<evidence type="ECO:0000256" key="1">
    <source>
        <dbReference type="SAM" id="Phobius"/>
    </source>
</evidence>
<reference evidence="2 3" key="1">
    <citation type="submission" date="2011-01" db="EMBL/GenBank/DDBJ databases">
        <authorList>
            <person name="Weinstock G."/>
            <person name="Sodergren E."/>
            <person name="Clifton S."/>
            <person name="Fulton L."/>
            <person name="Fulton B."/>
            <person name="Courtney L."/>
            <person name="Fronick C."/>
            <person name="Harrison M."/>
            <person name="Strong C."/>
            <person name="Farmer C."/>
            <person name="Delahaunty K."/>
            <person name="Markovic C."/>
            <person name="Hall O."/>
            <person name="Minx P."/>
            <person name="Tomlinson C."/>
            <person name="Mitreva M."/>
            <person name="Hou S."/>
            <person name="Chen J."/>
            <person name="Wollam A."/>
            <person name="Pepin K.H."/>
            <person name="Johnson M."/>
            <person name="Bhonagiri V."/>
            <person name="Zhang X."/>
            <person name="Suruliraj S."/>
            <person name="Warren W."/>
            <person name="Chinwalla A."/>
            <person name="Mardis E.R."/>
            <person name="Wilson R.K."/>
        </authorList>
    </citation>
    <scope>NUCLEOTIDE SEQUENCE [LARGE SCALE GENOMIC DNA]</scope>
    <source>
        <strain evidence="3">DSM 22608 / JCM 16073 / KCTC 15190 / YIT 12066</strain>
    </source>
</reference>
<sequence>MSDTILWLIGAFAVLGAEMLIGTVYLIAVSAALFCAALCGYLDFSLTVQCSVAAIVTCLGAMGTYFLRTKRKSAAEDVRLDEGNNVIVEKINKDGSAYVNYRGAKWLARAEKGDLKCGFYIIAKIDGNTLVLTEKN</sequence>
<feature type="transmembrane region" description="Helical" evidence="1">
    <location>
        <begin position="7"/>
        <end position="34"/>
    </location>
</feature>
<keyword evidence="1" id="KW-0812">Transmembrane</keyword>
<dbReference type="eggNOG" id="COG1585">
    <property type="taxonomic scope" value="Bacteria"/>
</dbReference>
<organism evidence="2 3">
    <name type="scientific">Succinatimonas hippei (strain DSM 22608 / JCM 16073 / KCTC 15190 / YIT 12066)</name>
    <dbReference type="NCBI Taxonomy" id="762983"/>
    <lineage>
        <taxon>Bacteria</taxon>
        <taxon>Pseudomonadati</taxon>
        <taxon>Pseudomonadota</taxon>
        <taxon>Gammaproteobacteria</taxon>
        <taxon>Aeromonadales</taxon>
        <taxon>Succinivibrionaceae</taxon>
        <taxon>Succinatimonas</taxon>
    </lineage>
</organism>
<evidence type="ECO:0000313" key="3">
    <source>
        <dbReference type="Proteomes" id="UP000018458"/>
    </source>
</evidence>
<dbReference type="RefSeq" id="WP_009143490.1">
    <property type="nucleotide sequence ID" value="NZ_GL831003.1"/>
</dbReference>
<keyword evidence="1" id="KW-1133">Transmembrane helix</keyword>
<dbReference type="HOGENOM" id="CLU_116732_0_0_6"/>
<keyword evidence="1" id="KW-0472">Membrane</keyword>
<protein>
    <submittedName>
        <fullName evidence="2">Nodulation efficiency protein D</fullName>
    </submittedName>
</protein>
<name>E8LKQ2_SUCHY</name>